<dbReference type="InterPro" id="IPR007361">
    <property type="entry name" value="DUF427"/>
</dbReference>
<evidence type="ECO:0000259" key="1">
    <source>
        <dbReference type="Pfam" id="PF04248"/>
    </source>
</evidence>
<dbReference type="Proteomes" id="UP000799444">
    <property type="component" value="Unassembled WGS sequence"/>
</dbReference>
<keyword evidence="3" id="KW-1185">Reference proteome</keyword>
<evidence type="ECO:0000313" key="3">
    <source>
        <dbReference type="Proteomes" id="UP000799444"/>
    </source>
</evidence>
<dbReference type="EMBL" id="ML996254">
    <property type="protein sequence ID" value="KAF2729164.1"/>
    <property type="molecule type" value="Genomic_DNA"/>
</dbReference>
<organism evidence="2 3">
    <name type="scientific">Polyplosphaeria fusca</name>
    <dbReference type="NCBI Taxonomy" id="682080"/>
    <lineage>
        <taxon>Eukaryota</taxon>
        <taxon>Fungi</taxon>
        <taxon>Dikarya</taxon>
        <taxon>Ascomycota</taxon>
        <taxon>Pezizomycotina</taxon>
        <taxon>Dothideomycetes</taxon>
        <taxon>Pleosporomycetidae</taxon>
        <taxon>Pleosporales</taxon>
        <taxon>Tetraplosphaeriaceae</taxon>
        <taxon>Polyplosphaeria</taxon>
    </lineage>
</organism>
<feature type="domain" description="DUF427" evidence="1">
    <location>
        <begin position="156"/>
        <end position="246"/>
    </location>
</feature>
<accession>A0A9P4UWC6</accession>
<dbReference type="AlphaFoldDB" id="A0A9P4UWC6"/>
<dbReference type="PANTHER" id="PTHR34310:SF9">
    <property type="entry name" value="BLR5716 PROTEIN"/>
    <property type="match status" value="1"/>
</dbReference>
<protein>
    <submittedName>
        <fullName evidence="2">DUF427-domain-containing protein</fullName>
    </submittedName>
</protein>
<dbReference type="Pfam" id="PF04248">
    <property type="entry name" value="NTP_transf_9"/>
    <property type="match status" value="1"/>
</dbReference>
<proteinExistence type="predicted"/>
<dbReference type="InterPro" id="IPR038694">
    <property type="entry name" value="DUF427_sf"/>
</dbReference>
<gene>
    <name evidence="2" type="ORF">EJ04DRAFT_516158</name>
</gene>
<sequence length="259" mass="28479">MATPVSIHDVVANGPDRYEVGRKQITLALGGVYVASTTALAKPLLVWETSKGYPRYYIPTEALHDDLKNALKRTGGNPRVSIKELETVDGKAVVEQVTVGNKSTTWSRFLSGPLENHVRIERADFDAVFENGALSRAIKNPYKRIDMHAVSPHIIVKVDGHVVAETNVAVLLNETGLGETYYLPATSIKDWGSVETSSLRTACPYKGEASYLTLNVGGKTWENVIWYYPYPTHESAAVEGLISFYNKEGVDIIVDGVRI</sequence>
<reference evidence="2" key="1">
    <citation type="journal article" date="2020" name="Stud. Mycol.">
        <title>101 Dothideomycetes genomes: a test case for predicting lifestyles and emergence of pathogens.</title>
        <authorList>
            <person name="Haridas S."/>
            <person name="Albert R."/>
            <person name="Binder M."/>
            <person name="Bloem J."/>
            <person name="Labutti K."/>
            <person name="Salamov A."/>
            <person name="Andreopoulos B."/>
            <person name="Baker S."/>
            <person name="Barry K."/>
            <person name="Bills G."/>
            <person name="Bluhm B."/>
            <person name="Cannon C."/>
            <person name="Castanera R."/>
            <person name="Culley D."/>
            <person name="Daum C."/>
            <person name="Ezra D."/>
            <person name="Gonzalez J."/>
            <person name="Henrissat B."/>
            <person name="Kuo A."/>
            <person name="Liang C."/>
            <person name="Lipzen A."/>
            <person name="Lutzoni F."/>
            <person name="Magnuson J."/>
            <person name="Mondo S."/>
            <person name="Nolan M."/>
            <person name="Ohm R."/>
            <person name="Pangilinan J."/>
            <person name="Park H.-J."/>
            <person name="Ramirez L."/>
            <person name="Alfaro M."/>
            <person name="Sun H."/>
            <person name="Tritt A."/>
            <person name="Yoshinaga Y."/>
            <person name="Zwiers L.-H."/>
            <person name="Turgeon B."/>
            <person name="Goodwin S."/>
            <person name="Spatafora J."/>
            <person name="Crous P."/>
            <person name="Grigoriev I."/>
        </authorList>
    </citation>
    <scope>NUCLEOTIDE SEQUENCE</scope>
    <source>
        <strain evidence="2">CBS 125425</strain>
    </source>
</reference>
<evidence type="ECO:0000313" key="2">
    <source>
        <dbReference type="EMBL" id="KAF2729164.1"/>
    </source>
</evidence>
<name>A0A9P4UWC6_9PLEO</name>
<dbReference type="OrthoDB" id="18996at2759"/>
<comment type="caution">
    <text evidence="2">The sequence shown here is derived from an EMBL/GenBank/DDBJ whole genome shotgun (WGS) entry which is preliminary data.</text>
</comment>
<dbReference type="Gene3D" id="2.170.150.40">
    <property type="entry name" value="Domain of unknown function (DUF427)"/>
    <property type="match status" value="1"/>
</dbReference>
<dbReference type="PANTHER" id="PTHR34310">
    <property type="entry name" value="DUF427 DOMAIN PROTEIN (AFU_ORTHOLOGUE AFUA_3G02220)"/>
    <property type="match status" value="1"/>
</dbReference>